<dbReference type="AlphaFoldDB" id="A0AA91Q2Y7"/>
<dbReference type="KEGG" id="clus:A9F13_02g01133"/>
<name>A0AA91Q2Y7_CLALS</name>
<keyword evidence="1" id="KW-0472">Membrane</keyword>
<feature type="transmembrane region" description="Helical" evidence="1">
    <location>
        <begin position="123"/>
        <end position="151"/>
    </location>
</feature>
<protein>
    <submittedName>
        <fullName evidence="2">Uncharacterized protein</fullName>
    </submittedName>
</protein>
<comment type="caution">
    <text evidence="2">The sequence shown here is derived from an EMBL/GenBank/DDBJ whole genome shotgun (WGS) entry which is preliminary data.</text>
</comment>
<accession>A0AA91Q2Y7</accession>
<organism evidence="2 3">
    <name type="scientific">Clavispora lusitaniae</name>
    <name type="common">Candida lusitaniae</name>
    <dbReference type="NCBI Taxonomy" id="36911"/>
    <lineage>
        <taxon>Eukaryota</taxon>
        <taxon>Fungi</taxon>
        <taxon>Dikarya</taxon>
        <taxon>Ascomycota</taxon>
        <taxon>Saccharomycotina</taxon>
        <taxon>Pichiomycetes</taxon>
        <taxon>Metschnikowiaceae</taxon>
        <taxon>Clavispora</taxon>
    </lineage>
</organism>
<keyword evidence="1" id="KW-0812">Transmembrane</keyword>
<evidence type="ECO:0000256" key="1">
    <source>
        <dbReference type="SAM" id="Phobius"/>
    </source>
</evidence>
<proteinExistence type="predicted"/>
<sequence length="157" mass="17716">MSPRESEEGLLELENIQDAPKYPSFSNEPMIPLEVEFKIWRFIPSSKFVRLVLDENTSVEEASKKAFLDTFGCLPTDFGVFIRRKDSSAFSAIANVDGKVKDIVKEDDILVLLDSLKGHRMRICICAFIWMATSIAGIVGLCIFLYSVFILKGHFNS</sequence>
<gene>
    <name evidence="2" type="ORF">A9F13_02g01133</name>
</gene>
<dbReference type="EMBL" id="LYUB02000002">
    <property type="protein sequence ID" value="OVF10315.1"/>
    <property type="molecule type" value="Genomic_DNA"/>
</dbReference>
<evidence type="ECO:0000313" key="2">
    <source>
        <dbReference type="EMBL" id="OVF10315.1"/>
    </source>
</evidence>
<reference evidence="2 3" key="1">
    <citation type="submission" date="2017-04" db="EMBL/GenBank/DDBJ databases">
        <title>Draft genome of the yeast Clavispora lusitaniae type strain CBS 6936.</title>
        <authorList>
            <person name="Durrens P."/>
            <person name="Klopp C."/>
            <person name="Biteau N."/>
            <person name="Fitton-Ouhabi V."/>
            <person name="Dementhon K."/>
            <person name="Accoceberry I."/>
            <person name="Sherman D.J."/>
            <person name="Noel T."/>
        </authorList>
    </citation>
    <scope>NUCLEOTIDE SEQUENCE [LARGE SCALE GENOMIC DNA]</scope>
    <source>
        <strain evidence="2 3">CBS 6936</strain>
    </source>
</reference>
<dbReference type="Proteomes" id="UP000195602">
    <property type="component" value="Unassembled WGS sequence"/>
</dbReference>
<evidence type="ECO:0000313" key="3">
    <source>
        <dbReference type="Proteomes" id="UP000195602"/>
    </source>
</evidence>
<keyword evidence="1" id="KW-1133">Transmembrane helix</keyword>